<gene>
    <name evidence="3" type="ORF">FK529_04660</name>
</gene>
<dbReference type="EMBL" id="VIGW01000002">
    <property type="protein sequence ID" value="TWS20638.1"/>
    <property type="molecule type" value="Genomic_DNA"/>
</dbReference>
<accession>A0A5C5RDC1</accession>
<evidence type="ECO:0000256" key="1">
    <source>
        <dbReference type="SAM" id="MobiDB-lite"/>
    </source>
</evidence>
<proteinExistence type="predicted"/>
<sequence length="96" mass="10271">MIDALAAILAGTPKLDGAACDRQHALFDAARPGEAPDDVGYRHGAAATICQTRCPALEDCTRWLDSLPARHRPHGVVAGRIPEPARIAGRPRKDPR</sequence>
<reference evidence="3 4" key="1">
    <citation type="submission" date="2019-06" db="EMBL/GenBank/DDBJ databases">
        <title>Tsukamurella conjunctivitidis sp. nov., Tsukamurella assacharolytica sp. nov. and Tsukamurella sputae sp. nov. isolated from patients with conjunctivitis, bacteraemia (lymphoma) and respiratory infection (sputum) in Hong Kong.</title>
        <authorList>
            <person name="Teng J.L.L."/>
            <person name="Lee H.H."/>
            <person name="Fong J.Y.H."/>
            <person name="Fok K.M.N."/>
            <person name="Lau S.K.P."/>
            <person name="Woo P.C.Y."/>
        </authorList>
    </citation>
    <scope>NUCLEOTIDE SEQUENCE [LARGE SCALE GENOMIC DNA]</scope>
    <source>
        <strain evidence="3 4">HKU71</strain>
    </source>
</reference>
<feature type="domain" description="4Fe-4S Wbl-type" evidence="2">
    <location>
        <begin position="19"/>
        <end position="87"/>
    </location>
</feature>
<dbReference type="AlphaFoldDB" id="A0A5C5RDC1"/>
<dbReference type="OrthoDB" id="4428041at2"/>
<evidence type="ECO:0000313" key="4">
    <source>
        <dbReference type="Proteomes" id="UP000317291"/>
    </source>
</evidence>
<evidence type="ECO:0000313" key="3">
    <source>
        <dbReference type="EMBL" id="TWS20638.1"/>
    </source>
</evidence>
<dbReference type="Proteomes" id="UP000317291">
    <property type="component" value="Unassembled WGS sequence"/>
</dbReference>
<dbReference type="PROSITE" id="PS51674">
    <property type="entry name" value="4FE4S_WBL"/>
    <property type="match status" value="1"/>
</dbReference>
<name>A0A5C5RDC1_9ACTN</name>
<keyword evidence="4" id="KW-1185">Reference proteome</keyword>
<evidence type="ECO:0000259" key="2">
    <source>
        <dbReference type="PROSITE" id="PS51674"/>
    </source>
</evidence>
<protein>
    <recommendedName>
        <fullName evidence="2">4Fe-4S Wbl-type domain-containing protein</fullName>
    </recommendedName>
</protein>
<dbReference type="RefSeq" id="WP_146559858.1">
    <property type="nucleotide sequence ID" value="NZ_VIGW01000002.1"/>
</dbReference>
<dbReference type="InterPro" id="IPR034768">
    <property type="entry name" value="4FE4S_WBL"/>
</dbReference>
<organism evidence="3 4">
    <name type="scientific">Tsukamurella asaccharolytica</name>
    <dbReference type="NCBI Taxonomy" id="2592067"/>
    <lineage>
        <taxon>Bacteria</taxon>
        <taxon>Bacillati</taxon>
        <taxon>Actinomycetota</taxon>
        <taxon>Actinomycetes</taxon>
        <taxon>Mycobacteriales</taxon>
        <taxon>Tsukamurellaceae</taxon>
        <taxon>Tsukamurella</taxon>
    </lineage>
</organism>
<comment type="caution">
    <text evidence="3">The sequence shown here is derived from an EMBL/GenBank/DDBJ whole genome shotgun (WGS) entry which is preliminary data.</text>
</comment>
<feature type="region of interest" description="Disordered" evidence="1">
    <location>
        <begin position="74"/>
        <end position="96"/>
    </location>
</feature>